<dbReference type="AlphaFoldDB" id="A0A5B6X181"/>
<feature type="region of interest" description="Disordered" evidence="1">
    <location>
        <begin position="1"/>
        <end position="21"/>
    </location>
</feature>
<feature type="compositionally biased region" description="Basic and acidic residues" evidence="1">
    <location>
        <begin position="11"/>
        <end position="21"/>
    </location>
</feature>
<dbReference type="Proteomes" id="UP000325315">
    <property type="component" value="Unassembled WGS sequence"/>
</dbReference>
<dbReference type="EMBL" id="SMMG02000001">
    <property type="protein sequence ID" value="KAA3487074.1"/>
    <property type="molecule type" value="Genomic_DNA"/>
</dbReference>
<accession>A0A5B6X181</accession>
<keyword evidence="3" id="KW-1185">Reference proteome</keyword>
<comment type="caution">
    <text evidence="2">The sequence shown here is derived from an EMBL/GenBank/DDBJ whole genome shotgun (WGS) entry which is preliminary data.</text>
</comment>
<organism evidence="2 3">
    <name type="scientific">Gossypium australe</name>
    <dbReference type="NCBI Taxonomy" id="47621"/>
    <lineage>
        <taxon>Eukaryota</taxon>
        <taxon>Viridiplantae</taxon>
        <taxon>Streptophyta</taxon>
        <taxon>Embryophyta</taxon>
        <taxon>Tracheophyta</taxon>
        <taxon>Spermatophyta</taxon>
        <taxon>Magnoliopsida</taxon>
        <taxon>eudicotyledons</taxon>
        <taxon>Gunneridae</taxon>
        <taxon>Pentapetalae</taxon>
        <taxon>rosids</taxon>
        <taxon>malvids</taxon>
        <taxon>Malvales</taxon>
        <taxon>Malvaceae</taxon>
        <taxon>Malvoideae</taxon>
        <taxon>Gossypium</taxon>
    </lineage>
</organism>
<name>A0A5B6X181_9ROSI</name>
<evidence type="ECO:0000313" key="3">
    <source>
        <dbReference type="Proteomes" id="UP000325315"/>
    </source>
</evidence>
<feature type="compositionally biased region" description="Basic residues" evidence="1">
    <location>
        <begin position="1"/>
        <end position="10"/>
    </location>
</feature>
<evidence type="ECO:0000313" key="2">
    <source>
        <dbReference type="EMBL" id="KAA3487074.1"/>
    </source>
</evidence>
<proteinExistence type="predicted"/>
<gene>
    <name evidence="2" type="ORF">EPI10_030928</name>
</gene>
<protein>
    <submittedName>
        <fullName evidence="2">Uncharacterized protein</fullName>
    </submittedName>
</protein>
<evidence type="ECO:0000256" key="1">
    <source>
        <dbReference type="SAM" id="MobiDB-lite"/>
    </source>
</evidence>
<reference evidence="2" key="1">
    <citation type="submission" date="2019-08" db="EMBL/GenBank/DDBJ databases">
        <authorList>
            <person name="Liu F."/>
        </authorList>
    </citation>
    <scope>NUCLEOTIDE SEQUENCE [LARGE SCALE GENOMIC DNA]</scope>
    <source>
        <strain evidence="2">PA1801</strain>
        <tissue evidence="2">Leaf</tissue>
    </source>
</reference>
<sequence>MVIRTKKKEKKERMPTTKMSERSHLAAQCQNFAVCSKIKCRVIEDDLDLYVLAYRSHVYPFMLIKRRPGPLLGQRLRHYVLPIEVKILSSRARAEPELDEAE</sequence>